<dbReference type="PANTHER" id="PTHR38248">
    <property type="entry name" value="FUNK1 6"/>
    <property type="match status" value="1"/>
</dbReference>
<dbReference type="AlphaFoldDB" id="A0A0C9U0Y5"/>
<gene>
    <name evidence="2" type="ORF">M422DRAFT_261137</name>
</gene>
<dbReference type="InterPro" id="IPR040976">
    <property type="entry name" value="Pkinase_fungal"/>
</dbReference>
<evidence type="ECO:0000313" key="3">
    <source>
        <dbReference type="Proteomes" id="UP000054279"/>
    </source>
</evidence>
<dbReference type="Proteomes" id="UP000054279">
    <property type="component" value="Unassembled WGS sequence"/>
</dbReference>
<dbReference type="Pfam" id="PF17667">
    <property type="entry name" value="Pkinase_fungal"/>
    <property type="match status" value="1"/>
</dbReference>
<name>A0A0C9U0Y5_SPHS4</name>
<evidence type="ECO:0000313" key="2">
    <source>
        <dbReference type="EMBL" id="KIJ36398.1"/>
    </source>
</evidence>
<feature type="domain" description="Fungal-type protein kinase" evidence="1">
    <location>
        <begin position="18"/>
        <end position="192"/>
    </location>
</feature>
<dbReference type="OrthoDB" id="5584477at2759"/>
<dbReference type="EMBL" id="KN837178">
    <property type="protein sequence ID" value="KIJ36398.1"/>
    <property type="molecule type" value="Genomic_DNA"/>
</dbReference>
<protein>
    <recommendedName>
        <fullName evidence="1">Fungal-type protein kinase domain-containing protein</fullName>
    </recommendedName>
</protein>
<dbReference type="HOGENOM" id="CLU_1367009_0_0_1"/>
<evidence type="ECO:0000259" key="1">
    <source>
        <dbReference type="Pfam" id="PF17667"/>
    </source>
</evidence>
<reference evidence="2 3" key="1">
    <citation type="submission" date="2014-06" db="EMBL/GenBank/DDBJ databases">
        <title>Evolutionary Origins and Diversification of the Mycorrhizal Mutualists.</title>
        <authorList>
            <consortium name="DOE Joint Genome Institute"/>
            <consortium name="Mycorrhizal Genomics Consortium"/>
            <person name="Kohler A."/>
            <person name="Kuo A."/>
            <person name="Nagy L.G."/>
            <person name="Floudas D."/>
            <person name="Copeland A."/>
            <person name="Barry K.W."/>
            <person name="Cichocki N."/>
            <person name="Veneault-Fourrey C."/>
            <person name="LaButti K."/>
            <person name="Lindquist E.A."/>
            <person name="Lipzen A."/>
            <person name="Lundell T."/>
            <person name="Morin E."/>
            <person name="Murat C."/>
            <person name="Riley R."/>
            <person name="Ohm R."/>
            <person name="Sun H."/>
            <person name="Tunlid A."/>
            <person name="Henrissat B."/>
            <person name="Grigoriev I.V."/>
            <person name="Hibbett D.S."/>
            <person name="Martin F."/>
        </authorList>
    </citation>
    <scope>NUCLEOTIDE SEQUENCE [LARGE SCALE GENOMIC DNA]</scope>
    <source>
        <strain evidence="2 3">SS14</strain>
    </source>
</reference>
<accession>A0A0C9U0Y5</accession>
<dbReference type="PANTHER" id="PTHR38248:SF2">
    <property type="entry name" value="FUNK1 11"/>
    <property type="match status" value="1"/>
</dbReference>
<keyword evidence="3" id="KW-1185">Reference proteome</keyword>
<sequence length="200" mass="22445">MFYSLPSLIITSSRNSCAIVAGLSSLNPEKIEQDWTTFIQSKDTRILRAVKAKGKTIDYVVVGDVIYTSEDLLGRATLCHRAEKKTNPGVIYVVKDTWASYIEGQENKGSLLVRAKSWGIERGIPVVHHFEELSIKSNDVVHPHSMLSNRKLSQVDNIVDDKRRTRKIMSPVGTPLTTFSSRLELLLAYRDAALQGSWNK</sequence>
<proteinExistence type="predicted"/>
<organism evidence="2 3">
    <name type="scientific">Sphaerobolus stellatus (strain SS14)</name>
    <dbReference type="NCBI Taxonomy" id="990650"/>
    <lineage>
        <taxon>Eukaryota</taxon>
        <taxon>Fungi</taxon>
        <taxon>Dikarya</taxon>
        <taxon>Basidiomycota</taxon>
        <taxon>Agaricomycotina</taxon>
        <taxon>Agaricomycetes</taxon>
        <taxon>Phallomycetidae</taxon>
        <taxon>Geastrales</taxon>
        <taxon>Sphaerobolaceae</taxon>
        <taxon>Sphaerobolus</taxon>
    </lineage>
</organism>